<keyword evidence="8" id="KW-0762">Sugar transport</keyword>
<protein>
    <recommendedName>
        <fullName evidence="14">Major facilitator superfamily (MFS) profile domain-containing protein</fullName>
    </recommendedName>
</protein>
<comment type="catalytic activity">
    <reaction evidence="1">
        <text>D-glucose(out) = D-glucose(in)</text>
        <dbReference type="Rhea" id="RHEA:60376"/>
        <dbReference type="ChEBI" id="CHEBI:4167"/>
    </reaction>
</comment>
<evidence type="ECO:0000256" key="1">
    <source>
        <dbReference type="ARBA" id="ARBA00000618"/>
    </source>
</evidence>
<feature type="transmembrane region" description="Helical" evidence="13">
    <location>
        <begin position="78"/>
        <end position="98"/>
    </location>
</feature>
<evidence type="ECO:0000256" key="9">
    <source>
        <dbReference type="ARBA" id="ARBA00022692"/>
    </source>
</evidence>
<keyword evidence="11 13" id="KW-0472">Membrane</keyword>
<dbReference type="GO" id="GO:1904659">
    <property type="term" value="P:D-glucose transmembrane transport"/>
    <property type="evidence" value="ECO:0007669"/>
    <property type="project" value="TreeGrafter"/>
</dbReference>
<dbReference type="EMBL" id="JBBPFD010000011">
    <property type="protein sequence ID" value="KAK7906849.1"/>
    <property type="molecule type" value="Genomic_DNA"/>
</dbReference>
<keyword evidence="10 13" id="KW-1133">Transmembrane helix</keyword>
<evidence type="ECO:0000256" key="12">
    <source>
        <dbReference type="ARBA" id="ARBA00023180"/>
    </source>
</evidence>
<dbReference type="GO" id="GO:0072359">
    <property type="term" value="P:circulatory system development"/>
    <property type="evidence" value="ECO:0007669"/>
    <property type="project" value="TreeGrafter"/>
</dbReference>
<evidence type="ECO:0000256" key="2">
    <source>
        <dbReference type="ARBA" id="ARBA00004496"/>
    </source>
</evidence>
<accession>A0AAW0NUT3</accession>
<evidence type="ECO:0000256" key="13">
    <source>
        <dbReference type="SAM" id="Phobius"/>
    </source>
</evidence>
<dbReference type="SUPFAM" id="SSF103473">
    <property type="entry name" value="MFS general substrate transporter"/>
    <property type="match status" value="1"/>
</dbReference>
<dbReference type="GO" id="GO:0022857">
    <property type="term" value="F:transmembrane transporter activity"/>
    <property type="evidence" value="ECO:0007669"/>
    <property type="project" value="InterPro"/>
</dbReference>
<evidence type="ECO:0000256" key="8">
    <source>
        <dbReference type="ARBA" id="ARBA00022597"/>
    </source>
</evidence>
<organism evidence="15 16">
    <name type="scientific">Mugilogobius chulae</name>
    <name type="common">yellowstripe goby</name>
    <dbReference type="NCBI Taxonomy" id="88201"/>
    <lineage>
        <taxon>Eukaryota</taxon>
        <taxon>Metazoa</taxon>
        <taxon>Chordata</taxon>
        <taxon>Craniata</taxon>
        <taxon>Vertebrata</taxon>
        <taxon>Euteleostomi</taxon>
        <taxon>Actinopterygii</taxon>
        <taxon>Neopterygii</taxon>
        <taxon>Teleostei</taxon>
        <taxon>Neoteleostei</taxon>
        <taxon>Acanthomorphata</taxon>
        <taxon>Gobiaria</taxon>
        <taxon>Gobiiformes</taxon>
        <taxon>Gobioidei</taxon>
        <taxon>Gobiidae</taxon>
        <taxon>Gobionellinae</taxon>
        <taxon>Mugilogobius</taxon>
    </lineage>
</organism>
<keyword evidence="7" id="KW-0963">Cytoplasm</keyword>
<dbReference type="PANTHER" id="PTHR48023">
    <property type="entry name" value="D-XYLOSE-PROTON SYMPORTER-LIKE 2"/>
    <property type="match status" value="1"/>
</dbReference>
<evidence type="ECO:0000256" key="6">
    <source>
        <dbReference type="ARBA" id="ARBA00022475"/>
    </source>
</evidence>
<evidence type="ECO:0000256" key="5">
    <source>
        <dbReference type="ARBA" id="ARBA00022448"/>
    </source>
</evidence>
<evidence type="ECO:0000313" key="16">
    <source>
        <dbReference type="Proteomes" id="UP001460270"/>
    </source>
</evidence>
<gene>
    <name evidence="15" type="ORF">WMY93_015461</name>
</gene>
<dbReference type="PROSITE" id="PS51257">
    <property type="entry name" value="PROKAR_LIPOPROTEIN"/>
    <property type="match status" value="1"/>
</dbReference>
<keyword evidence="5" id="KW-0813">Transport</keyword>
<dbReference type="AlphaFoldDB" id="A0AAW0NUT3"/>
<dbReference type="PANTHER" id="PTHR48023:SF2">
    <property type="entry name" value="SOLUTE CARRIER FAMILY 2, FACILITATED GLUCOSE TRANSPORTER MEMBER 12"/>
    <property type="match status" value="1"/>
</dbReference>
<evidence type="ECO:0000313" key="15">
    <source>
        <dbReference type="EMBL" id="KAK7906849.1"/>
    </source>
</evidence>
<evidence type="ECO:0000256" key="11">
    <source>
        <dbReference type="ARBA" id="ARBA00023136"/>
    </source>
</evidence>
<dbReference type="Proteomes" id="UP001460270">
    <property type="component" value="Unassembled WGS sequence"/>
</dbReference>
<keyword evidence="9 13" id="KW-0812">Transmembrane</keyword>
<dbReference type="Pfam" id="PF00083">
    <property type="entry name" value="Sugar_tr"/>
    <property type="match status" value="1"/>
</dbReference>
<dbReference type="InterPro" id="IPR050820">
    <property type="entry name" value="MFS_Sugar_Transporter"/>
</dbReference>
<evidence type="ECO:0000256" key="7">
    <source>
        <dbReference type="ARBA" id="ARBA00022490"/>
    </source>
</evidence>
<keyword evidence="16" id="KW-1185">Reference proteome</keyword>
<dbReference type="InterPro" id="IPR020846">
    <property type="entry name" value="MFS_dom"/>
</dbReference>
<reference evidence="16" key="1">
    <citation type="submission" date="2024-04" db="EMBL/GenBank/DDBJ databases">
        <title>Salinicola lusitanus LLJ914,a marine bacterium isolated from the Okinawa Trough.</title>
        <authorList>
            <person name="Li J."/>
        </authorList>
    </citation>
    <scope>NUCLEOTIDE SEQUENCE [LARGE SCALE GENOMIC DNA]</scope>
</reference>
<keyword evidence="12" id="KW-0325">Glycoprotein</keyword>
<feature type="transmembrane region" description="Helical" evidence="13">
    <location>
        <begin position="105"/>
        <end position="121"/>
    </location>
</feature>
<evidence type="ECO:0000256" key="4">
    <source>
        <dbReference type="ARBA" id="ARBA00007004"/>
    </source>
</evidence>
<dbReference type="GO" id="GO:0005886">
    <property type="term" value="C:plasma membrane"/>
    <property type="evidence" value="ECO:0007669"/>
    <property type="project" value="UniProtKB-SubCell"/>
</dbReference>
<evidence type="ECO:0000259" key="14">
    <source>
        <dbReference type="PROSITE" id="PS50850"/>
    </source>
</evidence>
<dbReference type="InterPro" id="IPR005828">
    <property type="entry name" value="MFS_sugar_transport-like"/>
</dbReference>
<feature type="domain" description="Major facilitator superfamily (MFS) profile" evidence="14">
    <location>
        <begin position="40"/>
        <end position="129"/>
    </location>
</feature>
<dbReference type="Gene3D" id="1.20.1250.20">
    <property type="entry name" value="MFS general substrate transporter like domains"/>
    <property type="match status" value="1"/>
</dbReference>
<dbReference type="GO" id="GO:0005737">
    <property type="term" value="C:cytoplasm"/>
    <property type="evidence" value="ECO:0007669"/>
    <property type="project" value="UniProtKB-SubCell"/>
</dbReference>
<name>A0AAW0NUT3_9GOBI</name>
<evidence type="ECO:0000256" key="10">
    <source>
        <dbReference type="ARBA" id="ARBA00022989"/>
    </source>
</evidence>
<sequence>MDVYAKKMATDNSCKEKLQESSQMHCPSTFTGCSWRVAVAAMMANLSGLMLGYEMGLTSGVLLQLRGRLSLSCQEQEVLVSSHVFGALFICLAGGPILDRYGRRCSLLLSAALVVVGHLFSSPSPLWCL</sequence>
<dbReference type="PROSITE" id="PS50850">
    <property type="entry name" value="MFS"/>
    <property type="match status" value="1"/>
</dbReference>
<comment type="similarity">
    <text evidence="4">Belongs to the major facilitator superfamily. Sugar transporter (TC 2.A.1.1) family. Glucose transporter subfamily.</text>
</comment>
<keyword evidence="6" id="KW-1003">Cell membrane</keyword>
<dbReference type="InterPro" id="IPR005829">
    <property type="entry name" value="Sugar_transporter_CS"/>
</dbReference>
<comment type="caution">
    <text evidence="15">The sequence shown here is derived from an EMBL/GenBank/DDBJ whole genome shotgun (WGS) entry which is preliminary data.</text>
</comment>
<proteinExistence type="inferred from homology"/>
<feature type="transmembrane region" description="Helical" evidence="13">
    <location>
        <begin position="33"/>
        <end position="53"/>
    </location>
</feature>
<dbReference type="InterPro" id="IPR036259">
    <property type="entry name" value="MFS_trans_sf"/>
</dbReference>
<comment type="subcellular location">
    <subcellularLocation>
        <location evidence="3">Cell membrane</location>
        <topology evidence="3">Multi-pass membrane protein</topology>
    </subcellularLocation>
    <subcellularLocation>
        <location evidence="2">Cytoplasm</location>
    </subcellularLocation>
</comment>
<evidence type="ECO:0000256" key="3">
    <source>
        <dbReference type="ARBA" id="ARBA00004651"/>
    </source>
</evidence>
<dbReference type="PROSITE" id="PS00216">
    <property type="entry name" value="SUGAR_TRANSPORT_1"/>
    <property type="match status" value="1"/>
</dbReference>